<dbReference type="Proteomes" id="UP000603904">
    <property type="component" value="Unassembled WGS sequence"/>
</dbReference>
<dbReference type="Gene3D" id="3.30.450.180">
    <property type="match status" value="1"/>
</dbReference>
<gene>
    <name evidence="3" type="ORF">Mco01_28930</name>
</gene>
<dbReference type="PANTHER" id="PTHR35010">
    <property type="entry name" value="BLL4672 PROTEIN-RELATED"/>
    <property type="match status" value="1"/>
</dbReference>
<feature type="domain" description="MmyB-like transcription regulator ligand binding" evidence="2">
    <location>
        <begin position="63"/>
        <end position="223"/>
    </location>
</feature>
<dbReference type="Gene3D" id="1.10.260.40">
    <property type="entry name" value="lambda repressor-like DNA-binding domains"/>
    <property type="match status" value="1"/>
</dbReference>
<evidence type="ECO:0000259" key="2">
    <source>
        <dbReference type="Pfam" id="PF17765"/>
    </source>
</evidence>
<comment type="caution">
    <text evidence="3">The sequence shown here is derived from an EMBL/GenBank/DDBJ whole genome shotgun (WGS) entry which is preliminary data.</text>
</comment>
<dbReference type="InterPro" id="IPR010982">
    <property type="entry name" value="Lambda_DNA-bd_dom_sf"/>
</dbReference>
<organism evidence="3 4">
    <name type="scientific">Microbispora corallina</name>
    <dbReference type="NCBI Taxonomy" id="83302"/>
    <lineage>
        <taxon>Bacteria</taxon>
        <taxon>Bacillati</taxon>
        <taxon>Actinomycetota</taxon>
        <taxon>Actinomycetes</taxon>
        <taxon>Streptosporangiales</taxon>
        <taxon>Streptosporangiaceae</taxon>
        <taxon>Microbispora</taxon>
    </lineage>
</organism>
<dbReference type="EMBL" id="BOOC01000011">
    <property type="protein sequence ID" value="GIH39893.1"/>
    <property type="molecule type" value="Genomic_DNA"/>
</dbReference>
<name>A0ABQ4FYM6_9ACTN</name>
<feature type="compositionally biased region" description="Low complexity" evidence="1">
    <location>
        <begin position="233"/>
        <end position="243"/>
    </location>
</feature>
<proteinExistence type="predicted"/>
<evidence type="ECO:0000313" key="4">
    <source>
        <dbReference type="Proteomes" id="UP000603904"/>
    </source>
</evidence>
<feature type="region of interest" description="Disordered" evidence="1">
    <location>
        <begin position="228"/>
        <end position="282"/>
    </location>
</feature>
<protein>
    <submittedName>
        <fullName evidence="3">Transcriptional regulator</fullName>
    </submittedName>
</protein>
<dbReference type="PANTHER" id="PTHR35010:SF2">
    <property type="entry name" value="BLL4672 PROTEIN"/>
    <property type="match status" value="1"/>
</dbReference>
<dbReference type="InterPro" id="IPR041413">
    <property type="entry name" value="MLTR_LBD"/>
</dbReference>
<reference evidence="3 4" key="1">
    <citation type="submission" date="2021-01" db="EMBL/GenBank/DDBJ databases">
        <title>Whole genome shotgun sequence of Microbispora corallina NBRC 16416.</title>
        <authorList>
            <person name="Komaki H."/>
            <person name="Tamura T."/>
        </authorList>
    </citation>
    <scope>NUCLEOTIDE SEQUENCE [LARGE SCALE GENOMIC DNA]</scope>
    <source>
        <strain evidence="3 4">NBRC 16416</strain>
    </source>
</reference>
<evidence type="ECO:0000256" key="1">
    <source>
        <dbReference type="SAM" id="MobiDB-lite"/>
    </source>
</evidence>
<dbReference type="Pfam" id="PF17765">
    <property type="entry name" value="MLTR_LBD"/>
    <property type="match status" value="1"/>
</dbReference>
<keyword evidence="4" id="KW-1185">Reference proteome</keyword>
<feature type="compositionally biased region" description="Basic and acidic residues" evidence="1">
    <location>
        <begin position="257"/>
        <end position="269"/>
    </location>
</feature>
<evidence type="ECO:0000313" key="3">
    <source>
        <dbReference type="EMBL" id="GIH39893.1"/>
    </source>
</evidence>
<accession>A0ABQ4FYM6</accession>
<sequence length="282" mass="31020">MLAGISIDYYTRLEQGRERNPSDQVITALVRVFRLGPEAAEHLQQLARQPAYRPRGVGEHDTVHPNVLRIMHGWDIAPSFVVNRRLDVLARNRVADALYEGLEHRDNLLRLALLNPAAQGFYLDWELDTTSKIAHLRATAGRNCDDPFLLELVEELSEKSEFFRHMWAQYDVRARTRAPVRLHHPEVGDVVTTMEVLSIDGSPGQKLVVFQADAGSASERALSVLAGRPPPAARAAQAAATPVAEREDAAATPAAGPEREDAAAPEKQRCAPVSRRGPTGAP</sequence>